<dbReference type="FunFam" id="3.40.50.2000:FF:000060">
    <property type="entry name" value="Glycosyltransferase"/>
    <property type="match status" value="1"/>
</dbReference>
<proteinExistence type="inferred from homology"/>
<evidence type="ECO:0000256" key="4">
    <source>
        <dbReference type="RuleBase" id="RU003718"/>
    </source>
</evidence>
<evidence type="ECO:0000256" key="3">
    <source>
        <dbReference type="ARBA" id="ARBA00051296"/>
    </source>
</evidence>
<dbReference type="Pfam" id="PF00201">
    <property type="entry name" value="UDPGT"/>
    <property type="match status" value="1"/>
</dbReference>
<dbReference type="CDD" id="cd03784">
    <property type="entry name" value="GT1_Gtf-like"/>
    <property type="match status" value="1"/>
</dbReference>
<dbReference type="PANTHER" id="PTHR48044:SF29">
    <property type="entry name" value="GLYCOSYLTRANSFERASE"/>
    <property type="match status" value="1"/>
</dbReference>
<dbReference type="GO" id="GO:0120514">
    <property type="term" value="F:2-hydroxyflavanone C-glucosyltransferase activity"/>
    <property type="evidence" value="ECO:0007669"/>
    <property type="project" value="UniProtKB-EC"/>
</dbReference>
<reference evidence="7" key="1">
    <citation type="submission" date="2023-05" db="EMBL/GenBank/DDBJ databases">
        <title>Nepenthes gracilis genome sequencing.</title>
        <authorList>
            <person name="Fukushima K."/>
        </authorList>
    </citation>
    <scope>NUCLEOTIDE SEQUENCE</scope>
    <source>
        <strain evidence="7">SING2019-196</strain>
    </source>
</reference>
<sequence length="500" mass="56649">MEGKQATIRVLMLPWLAYGHISPFLELAKKLAKRNFFIYLSSTQTNLVSIKEKLGEEYSLSIQLVELLLPCLPDLPPHHHTTSKLPPHLMETLKHAFDSSAHASFSEILRTLNPDLLIYDFLQPWAPAVASSFNIPAVEFLNIGACMNCFYKHFFEDSGADFPFPEIYLSDFERTLFAEMGDCERLFECMRRSSKIILIKTFREIEGKWLDHLNDTIDKKMVPVGPLVQEQREEGISFGVVYAQRHSIPIRRNTMCGHSKSSDLDSGCKSHASFSGNQSSPEHLGDDLSIRLRFSIDYAIRWLDSKDPISTVFVSFGSEYFLSEEERQEIAHGLELSKVNFIWVIRFPTGEEKNVEQELPEGFFQTVGERGLVVEGWAPQMKILGHPNIGGFVSHCGWSSVMESMRLGVPIIAMPMHLDQPINARLVAALGVGVEVKRGENDGKFGRGEIARLIREMVKGKGGEEVRRKAKKMSDIMIKKDDEEINDVVSELVQLCKERK</sequence>
<evidence type="ECO:0000256" key="1">
    <source>
        <dbReference type="ARBA" id="ARBA00009995"/>
    </source>
</evidence>
<comment type="similarity">
    <text evidence="1 4">Belongs to the UDP-glycosyltransferase family.</text>
</comment>
<evidence type="ECO:0000313" key="8">
    <source>
        <dbReference type="Proteomes" id="UP001279734"/>
    </source>
</evidence>
<comment type="caution">
    <text evidence="7">The sequence shown here is derived from an EMBL/GenBank/DDBJ whole genome shotgun (WGS) entry which is preliminary data.</text>
</comment>
<dbReference type="PANTHER" id="PTHR48044">
    <property type="entry name" value="GLYCOSYLTRANSFERASE"/>
    <property type="match status" value="1"/>
</dbReference>
<evidence type="ECO:0000313" key="7">
    <source>
        <dbReference type="EMBL" id="GMG99465.1"/>
    </source>
</evidence>
<dbReference type="GO" id="GO:1901137">
    <property type="term" value="P:carbohydrate derivative biosynthetic process"/>
    <property type="evidence" value="ECO:0007669"/>
    <property type="project" value="UniProtKB-ARBA"/>
</dbReference>
<dbReference type="InterPro" id="IPR058980">
    <property type="entry name" value="Glyco_transf_N"/>
</dbReference>
<dbReference type="GO" id="GO:0008194">
    <property type="term" value="F:UDP-glycosyltransferase activity"/>
    <property type="evidence" value="ECO:0007669"/>
    <property type="project" value="InterPro"/>
</dbReference>
<keyword evidence="4" id="KW-0328">Glycosyltransferase</keyword>
<dbReference type="Pfam" id="PF26168">
    <property type="entry name" value="Glyco_transf_N"/>
    <property type="match status" value="1"/>
</dbReference>
<dbReference type="InterPro" id="IPR002213">
    <property type="entry name" value="UDP_glucos_trans"/>
</dbReference>
<name>A0AAD3RXC4_NEPGR</name>
<dbReference type="SUPFAM" id="SSF53756">
    <property type="entry name" value="UDP-Glycosyltransferase/glycogen phosphorylase"/>
    <property type="match status" value="1"/>
</dbReference>
<dbReference type="PROSITE" id="PS00375">
    <property type="entry name" value="UDPGT"/>
    <property type="match status" value="1"/>
</dbReference>
<protein>
    <recommendedName>
        <fullName evidence="5">Glycosyltransferase</fullName>
        <ecNumber evidence="5">2.4.1.-</ecNumber>
    </recommendedName>
</protein>
<dbReference type="EMBL" id="BSYO01000001">
    <property type="protein sequence ID" value="GMG99465.1"/>
    <property type="molecule type" value="Genomic_DNA"/>
</dbReference>
<keyword evidence="2 4" id="KW-0808">Transferase</keyword>
<dbReference type="EC" id="2.4.1.-" evidence="5"/>
<feature type="domain" description="Glycosyltransferase N-terminal" evidence="6">
    <location>
        <begin position="7"/>
        <end position="228"/>
    </location>
</feature>
<dbReference type="InterPro" id="IPR035595">
    <property type="entry name" value="UDP_glycos_trans_CS"/>
</dbReference>
<dbReference type="Proteomes" id="UP001279734">
    <property type="component" value="Unassembled WGS sequence"/>
</dbReference>
<evidence type="ECO:0000256" key="5">
    <source>
        <dbReference type="RuleBase" id="RU362057"/>
    </source>
</evidence>
<organism evidence="7 8">
    <name type="scientific">Nepenthes gracilis</name>
    <name type="common">Slender pitcher plant</name>
    <dbReference type="NCBI Taxonomy" id="150966"/>
    <lineage>
        <taxon>Eukaryota</taxon>
        <taxon>Viridiplantae</taxon>
        <taxon>Streptophyta</taxon>
        <taxon>Embryophyta</taxon>
        <taxon>Tracheophyta</taxon>
        <taxon>Spermatophyta</taxon>
        <taxon>Magnoliopsida</taxon>
        <taxon>eudicotyledons</taxon>
        <taxon>Gunneridae</taxon>
        <taxon>Pentapetalae</taxon>
        <taxon>Caryophyllales</taxon>
        <taxon>Nepenthaceae</taxon>
        <taxon>Nepenthes</taxon>
    </lineage>
</organism>
<keyword evidence="8" id="KW-1185">Reference proteome</keyword>
<evidence type="ECO:0000259" key="6">
    <source>
        <dbReference type="Pfam" id="PF26168"/>
    </source>
</evidence>
<dbReference type="Gene3D" id="3.40.50.2000">
    <property type="entry name" value="Glycogen Phosphorylase B"/>
    <property type="match status" value="2"/>
</dbReference>
<dbReference type="AlphaFoldDB" id="A0AAD3RXC4"/>
<accession>A0AAD3RXC4</accession>
<evidence type="ECO:0000256" key="2">
    <source>
        <dbReference type="ARBA" id="ARBA00022679"/>
    </source>
</evidence>
<comment type="catalytic activity">
    <reaction evidence="3">
        <text>a 3'-hydro-2'-hydroxy-beta-oxodihydrochalcone + UDP-alpha-D-glucose = a 3'-(beta-D-glucopyranosyl)-2'-hydroxy-beta-oxodihydrochalcone + UDP + H(+)</text>
        <dbReference type="Rhea" id="RHEA:51504"/>
        <dbReference type="ChEBI" id="CHEBI:15378"/>
        <dbReference type="ChEBI" id="CHEBI:58223"/>
        <dbReference type="ChEBI" id="CHEBI:58885"/>
        <dbReference type="ChEBI" id="CHEBI:142482"/>
        <dbReference type="ChEBI" id="CHEBI:142483"/>
        <dbReference type="EC" id="2.4.1.360"/>
    </reaction>
    <physiologicalReaction direction="left-to-right" evidence="3">
        <dbReference type="Rhea" id="RHEA:51505"/>
    </physiologicalReaction>
</comment>
<gene>
    <name evidence="7" type="ORF">Nepgr_001305</name>
</gene>